<name>A0ABQ5KNU4_9EUKA</name>
<keyword evidence="2" id="KW-1185">Reference proteome</keyword>
<dbReference type="EMBL" id="BQXS01003373">
    <property type="protein sequence ID" value="GKT34151.1"/>
    <property type="molecule type" value="Genomic_DNA"/>
</dbReference>
<gene>
    <name evidence="1" type="ORF">ADUPG1_002752</name>
</gene>
<evidence type="ECO:0000313" key="1">
    <source>
        <dbReference type="EMBL" id="GKT34151.1"/>
    </source>
</evidence>
<protein>
    <submittedName>
        <fullName evidence="1">Uncharacterized protein</fullName>
    </submittedName>
</protein>
<sequence length="117" mass="12961">GLVSEKEILATPTRAEEIELIDFNMNLSGEESGAFESFKDLSDFGSVAELGRRVNQFMVNTYMKVRGEQDKYPGVSITPEDLTQPIFSIPSIFPAPRTEKPGTFTGNILTNQVQEIS</sequence>
<feature type="non-terminal residue" evidence="1">
    <location>
        <position position="1"/>
    </location>
</feature>
<proteinExistence type="predicted"/>
<accession>A0ABQ5KNU4</accession>
<organism evidence="1 2">
    <name type="scientific">Aduncisulcus paluster</name>
    <dbReference type="NCBI Taxonomy" id="2918883"/>
    <lineage>
        <taxon>Eukaryota</taxon>
        <taxon>Metamonada</taxon>
        <taxon>Carpediemonas-like organisms</taxon>
        <taxon>Aduncisulcus</taxon>
    </lineage>
</organism>
<reference evidence="1" key="1">
    <citation type="submission" date="2022-03" db="EMBL/GenBank/DDBJ databases">
        <title>Draft genome sequence of Aduncisulcus paluster, a free-living microaerophilic Fornicata.</title>
        <authorList>
            <person name="Yuyama I."/>
            <person name="Kume K."/>
            <person name="Tamura T."/>
            <person name="Inagaki Y."/>
            <person name="Hashimoto T."/>
        </authorList>
    </citation>
    <scope>NUCLEOTIDE SEQUENCE</scope>
    <source>
        <strain evidence="1">NY0171</strain>
    </source>
</reference>
<dbReference type="Proteomes" id="UP001057375">
    <property type="component" value="Unassembled WGS sequence"/>
</dbReference>
<evidence type="ECO:0000313" key="2">
    <source>
        <dbReference type="Proteomes" id="UP001057375"/>
    </source>
</evidence>
<comment type="caution">
    <text evidence="1">The sequence shown here is derived from an EMBL/GenBank/DDBJ whole genome shotgun (WGS) entry which is preliminary data.</text>
</comment>